<dbReference type="Proteomes" id="UP000321058">
    <property type="component" value="Unassembled WGS sequence"/>
</dbReference>
<keyword evidence="1" id="KW-0238">DNA-binding</keyword>
<keyword evidence="2" id="KW-1185">Reference proteome</keyword>
<dbReference type="PANTHER" id="PTHR36154">
    <property type="entry name" value="DNA-BINDING TRANSCRIPTIONAL ACTIVATOR ALPA"/>
    <property type="match status" value="1"/>
</dbReference>
<dbReference type="InterPro" id="IPR052931">
    <property type="entry name" value="Prophage_regulatory_activator"/>
</dbReference>
<proteinExistence type="predicted"/>
<evidence type="ECO:0000313" key="1">
    <source>
        <dbReference type="EMBL" id="GEP55356.1"/>
    </source>
</evidence>
<dbReference type="OrthoDB" id="1525365at2"/>
<dbReference type="Gene3D" id="1.10.238.160">
    <property type="match status" value="1"/>
</dbReference>
<dbReference type="Pfam" id="PF05930">
    <property type="entry name" value="Phage_AlpA"/>
    <property type="match status" value="1"/>
</dbReference>
<dbReference type="PANTHER" id="PTHR36154:SF1">
    <property type="entry name" value="DNA-BINDING TRANSCRIPTIONAL ACTIVATOR ALPA"/>
    <property type="match status" value="1"/>
</dbReference>
<dbReference type="RefSeq" id="WP_147149444.1">
    <property type="nucleotide sequence ID" value="NZ_BKAJ01000037.1"/>
</dbReference>
<dbReference type="GO" id="GO:0003677">
    <property type="term" value="F:DNA binding"/>
    <property type="evidence" value="ECO:0007669"/>
    <property type="project" value="UniProtKB-KW"/>
</dbReference>
<reference evidence="1 2" key="1">
    <citation type="submission" date="2019-07" db="EMBL/GenBank/DDBJ databases">
        <title>Whole genome shotgun sequence of Reyranella soli NBRC 108950.</title>
        <authorList>
            <person name="Hosoyama A."/>
            <person name="Uohara A."/>
            <person name="Ohji S."/>
            <person name="Ichikawa N."/>
        </authorList>
    </citation>
    <scope>NUCLEOTIDE SEQUENCE [LARGE SCALE GENOMIC DNA]</scope>
    <source>
        <strain evidence="1 2">NBRC 108950</strain>
    </source>
</reference>
<dbReference type="AlphaFoldDB" id="A0A512N8N8"/>
<dbReference type="InterPro" id="IPR010260">
    <property type="entry name" value="AlpA"/>
</dbReference>
<evidence type="ECO:0000313" key="2">
    <source>
        <dbReference type="Proteomes" id="UP000321058"/>
    </source>
</evidence>
<accession>A0A512N8N8</accession>
<protein>
    <submittedName>
        <fullName evidence="1">DNA-binding protein</fullName>
    </submittedName>
</protein>
<sequence length="72" mass="8119">MGVIRIQEVMVKSKLSRSTIYSLCIQGLFPPPRKIGVRAVGWIESEVDHWMEARPTALPTRRSAGAEPKEKQ</sequence>
<gene>
    <name evidence="1" type="ORF">RSO01_25220</name>
</gene>
<name>A0A512N8N8_9HYPH</name>
<dbReference type="EMBL" id="BKAJ01000037">
    <property type="protein sequence ID" value="GEP55356.1"/>
    <property type="molecule type" value="Genomic_DNA"/>
</dbReference>
<comment type="caution">
    <text evidence="1">The sequence shown here is derived from an EMBL/GenBank/DDBJ whole genome shotgun (WGS) entry which is preliminary data.</text>
</comment>
<organism evidence="1 2">
    <name type="scientific">Reyranella soli</name>
    <dbReference type="NCBI Taxonomy" id="1230389"/>
    <lineage>
        <taxon>Bacteria</taxon>
        <taxon>Pseudomonadati</taxon>
        <taxon>Pseudomonadota</taxon>
        <taxon>Alphaproteobacteria</taxon>
        <taxon>Hyphomicrobiales</taxon>
        <taxon>Reyranellaceae</taxon>
        <taxon>Reyranella</taxon>
    </lineage>
</organism>